<gene>
    <name evidence="2" type="ORF">SKAU_G00141280</name>
</gene>
<dbReference type="Proteomes" id="UP001152622">
    <property type="component" value="Chromosome 4"/>
</dbReference>
<proteinExistence type="predicted"/>
<name>A0A9Q1J264_SYNKA</name>
<protein>
    <submittedName>
        <fullName evidence="2">Uncharacterized protein</fullName>
    </submittedName>
</protein>
<dbReference type="EMBL" id="JAINUF010000004">
    <property type="protein sequence ID" value="KAJ8365297.1"/>
    <property type="molecule type" value="Genomic_DNA"/>
</dbReference>
<comment type="caution">
    <text evidence="2">The sequence shown here is derived from an EMBL/GenBank/DDBJ whole genome shotgun (WGS) entry which is preliminary data.</text>
</comment>
<keyword evidence="3" id="KW-1185">Reference proteome</keyword>
<accession>A0A9Q1J264</accession>
<keyword evidence="1" id="KW-0812">Transmembrane</keyword>
<dbReference type="AlphaFoldDB" id="A0A9Q1J264"/>
<evidence type="ECO:0000256" key="1">
    <source>
        <dbReference type="SAM" id="Phobius"/>
    </source>
</evidence>
<keyword evidence="1" id="KW-1133">Transmembrane helix</keyword>
<feature type="transmembrane region" description="Helical" evidence="1">
    <location>
        <begin position="6"/>
        <end position="23"/>
    </location>
</feature>
<keyword evidence="1" id="KW-0472">Membrane</keyword>
<organism evidence="2 3">
    <name type="scientific">Synaphobranchus kaupii</name>
    <name type="common">Kaup's arrowtooth eel</name>
    <dbReference type="NCBI Taxonomy" id="118154"/>
    <lineage>
        <taxon>Eukaryota</taxon>
        <taxon>Metazoa</taxon>
        <taxon>Chordata</taxon>
        <taxon>Craniata</taxon>
        <taxon>Vertebrata</taxon>
        <taxon>Euteleostomi</taxon>
        <taxon>Actinopterygii</taxon>
        <taxon>Neopterygii</taxon>
        <taxon>Teleostei</taxon>
        <taxon>Anguilliformes</taxon>
        <taxon>Synaphobranchidae</taxon>
        <taxon>Synaphobranchus</taxon>
    </lineage>
</organism>
<reference evidence="2" key="1">
    <citation type="journal article" date="2023" name="Science">
        <title>Genome structures resolve the early diversification of teleost fishes.</title>
        <authorList>
            <person name="Parey E."/>
            <person name="Louis A."/>
            <person name="Montfort J."/>
            <person name="Bouchez O."/>
            <person name="Roques C."/>
            <person name="Iampietro C."/>
            <person name="Lluch J."/>
            <person name="Castinel A."/>
            <person name="Donnadieu C."/>
            <person name="Desvignes T."/>
            <person name="Floi Bucao C."/>
            <person name="Jouanno E."/>
            <person name="Wen M."/>
            <person name="Mejri S."/>
            <person name="Dirks R."/>
            <person name="Jansen H."/>
            <person name="Henkel C."/>
            <person name="Chen W.J."/>
            <person name="Zahm M."/>
            <person name="Cabau C."/>
            <person name="Klopp C."/>
            <person name="Thompson A.W."/>
            <person name="Robinson-Rechavi M."/>
            <person name="Braasch I."/>
            <person name="Lecointre G."/>
            <person name="Bobe J."/>
            <person name="Postlethwait J.H."/>
            <person name="Berthelot C."/>
            <person name="Roest Crollius H."/>
            <person name="Guiguen Y."/>
        </authorList>
    </citation>
    <scope>NUCLEOTIDE SEQUENCE</scope>
    <source>
        <strain evidence="2">WJC10195</strain>
    </source>
</reference>
<evidence type="ECO:0000313" key="3">
    <source>
        <dbReference type="Proteomes" id="UP001152622"/>
    </source>
</evidence>
<sequence length="108" mass="12084">MATVRALAMGLMVYYTGNVIYLLNVPISLLSDLGGNEAAKEGGTRPRTLRSFAVRGRWFSTTWRQVCECQLAWPGMSQSAVSRGEGSVIMWQSNQHWREGLLQIRIGH</sequence>
<evidence type="ECO:0000313" key="2">
    <source>
        <dbReference type="EMBL" id="KAJ8365297.1"/>
    </source>
</evidence>